<reference evidence="6" key="3">
    <citation type="submission" date="2019-08" db="EMBL/GenBank/DDBJ databases">
        <authorList>
            <consortium name="Photinus pyralis genome working group"/>
            <person name="Fallon T.R."/>
            <person name="Sander Lower S.E."/>
            <person name="Weng J.-K."/>
        </authorList>
    </citation>
    <scope>NUCLEOTIDE SEQUENCE</scope>
    <source>
        <strain evidence="6">1611_PpyrPB1</strain>
        <tissue evidence="6">Whole body</tissue>
    </source>
</reference>
<organism evidence="5">
    <name type="scientific">Photinus pyralis</name>
    <name type="common">Common eastern firefly</name>
    <name type="synonym">Lampyris pyralis</name>
    <dbReference type="NCBI Taxonomy" id="7054"/>
    <lineage>
        <taxon>Eukaryota</taxon>
        <taxon>Metazoa</taxon>
        <taxon>Ecdysozoa</taxon>
        <taxon>Arthropoda</taxon>
        <taxon>Hexapoda</taxon>
        <taxon>Insecta</taxon>
        <taxon>Pterygota</taxon>
        <taxon>Neoptera</taxon>
        <taxon>Endopterygota</taxon>
        <taxon>Coleoptera</taxon>
        <taxon>Polyphaga</taxon>
        <taxon>Elateriformia</taxon>
        <taxon>Elateroidea</taxon>
        <taxon>Lampyridae</taxon>
        <taxon>Lampyrinae</taxon>
        <taxon>Photinus</taxon>
    </lineage>
</organism>
<protein>
    <recommendedName>
        <fullName evidence="4">HIT domain-containing protein</fullName>
    </recommendedName>
</protein>
<evidence type="ECO:0000256" key="1">
    <source>
        <dbReference type="PIRSR" id="PIRSR601310-1"/>
    </source>
</evidence>
<dbReference type="FunFam" id="3.30.428.10:FF:000005">
    <property type="entry name" value="Histidine triad nucleotide-binding protein 1"/>
    <property type="match status" value="1"/>
</dbReference>
<feature type="short sequence motif" description="Histidine triad motif" evidence="2 3">
    <location>
        <begin position="150"/>
        <end position="154"/>
    </location>
</feature>
<dbReference type="EMBL" id="VVIM01000004">
    <property type="protein sequence ID" value="KAB0800251.1"/>
    <property type="molecule type" value="Genomic_DNA"/>
</dbReference>
<dbReference type="PANTHER" id="PTHR23089">
    <property type="entry name" value="HISTIDINE TRIAD HIT PROTEIN"/>
    <property type="match status" value="1"/>
</dbReference>
<dbReference type="AlphaFoldDB" id="A0A1Y1K648"/>
<name>A0A1Y1K648_PHOPY</name>
<dbReference type="InterPro" id="IPR011146">
    <property type="entry name" value="HIT-like"/>
</dbReference>
<evidence type="ECO:0000256" key="2">
    <source>
        <dbReference type="PIRSR" id="PIRSR601310-3"/>
    </source>
</evidence>
<dbReference type="InterPro" id="IPR036265">
    <property type="entry name" value="HIT-like_sf"/>
</dbReference>
<gene>
    <name evidence="6" type="ORF">PPYR_05991</name>
</gene>
<reference evidence="6 7" key="2">
    <citation type="journal article" date="2018" name="Elife">
        <title>Firefly genomes illuminate parallel origins of bioluminescence in beetles.</title>
        <authorList>
            <person name="Fallon T.R."/>
            <person name="Lower S.E."/>
            <person name="Chang C.H."/>
            <person name="Bessho-Uehara M."/>
            <person name="Martin G.J."/>
            <person name="Bewick A.J."/>
            <person name="Behringer M."/>
            <person name="Debat H.J."/>
            <person name="Wong I."/>
            <person name="Day J.C."/>
            <person name="Suvorov A."/>
            <person name="Silva C.J."/>
            <person name="Stanger-Hall K.F."/>
            <person name="Hall D.W."/>
            <person name="Schmitz R.J."/>
            <person name="Nelson D.R."/>
            <person name="Lewis S.M."/>
            <person name="Shigenobu S."/>
            <person name="Bybee S.M."/>
            <person name="Larracuente A.M."/>
            <person name="Oba Y."/>
            <person name="Weng J.K."/>
        </authorList>
    </citation>
    <scope>NUCLEOTIDE SEQUENCE [LARGE SCALE GENOMIC DNA]</scope>
    <source>
        <strain evidence="6">1611_PpyrPB1</strain>
        <tissue evidence="6">Whole body</tissue>
    </source>
</reference>
<keyword evidence="7" id="KW-1185">Reference proteome</keyword>
<reference evidence="5" key="1">
    <citation type="journal article" date="2016" name="Sci. Rep.">
        <title>Molecular characterization of firefly nuptial gifts: a multi-omics approach sheds light on postcopulatory sexual selection.</title>
        <authorList>
            <person name="Al-Wathiqui N."/>
            <person name="Fallon T.R."/>
            <person name="South A."/>
            <person name="Weng J.K."/>
            <person name="Lewis S.M."/>
        </authorList>
    </citation>
    <scope>NUCLEOTIDE SEQUENCE</scope>
</reference>
<dbReference type="Gene3D" id="3.30.428.10">
    <property type="entry name" value="HIT-like"/>
    <property type="match status" value="1"/>
</dbReference>
<dbReference type="Pfam" id="PF01230">
    <property type="entry name" value="HIT"/>
    <property type="match status" value="1"/>
</dbReference>
<dbReference type="EMBL" id="GEZM01097344">
    <property type="protein sequence ID" value="JAV54267.1"/>
    <property type="molecule type" value="Transcribed_RNA"/>
</dbReference>
<feature type="domain" description="HIT" evidence="4">
    <location>
        <begin position="59"/>
        <end position="166"/>
    </location>
</feature>
<evidence type="ECO:0000313" key="6">
    <source>
        <dbReference type="EMBL" id="KAB0800251.1"/>
    </source>
</evidence>
<evidence type="ECO:0000259" key="4">
    <source>
        <dbReference type="PROSITE" id="PS51084"/>
    </source>
</evidence>
<dbReference type="GO" id="GO:0003824">
    <property type="term" value="F:catalytic activity"/>
    <property type="evidence" value="ECO:0007669"/>
    <property type="project" value="InterPro"/>
</dbReference>
<dbReference type="PRINTS" id="PR00332">
    <property type="entry name" value="HISTRIAD"/>
</dbReference>
<dbReference type="CDD" id="cd01276">
    <property type="entry name" value="PKCI_related"/>
    <property type="match status" value="1"/>
</dbReference>
<evidence type="ECO:0000313" key="7">
    <source>
        <dbReference type="Proteomes" id="UP000327044"/>
    </source>
</evidence>
<dbReference type="InParanoid" id="A0A1Y1K648"/>
<dbReference type="InterPro" id="IPR019808">
    <property type="entry name" value="Histidine_triad_CS"/>
</dbReference>
<dbReference type="Proteomes" id="UP000327044">
    <property type="component" value="Unassembled WGS sequence"/>
</dbReference>
<feature type="active site" description="Tele-AMP-histidine intermediate" evidence="1">
    <location>
        <position position="152"/>
    </location>
</feature>
<dbReference type="InterPro" id="IPR001310">
    <property type="entry name" value="Histidine_triad_HIT"/>
</dbReference>
<dbReference type="OrthoDB" id="672793at2759"/>
<dbReference type="PROSITE" id="PS51084">
    <property type="entry name" value="HIT_2"/>
    <property type="match status" value="1"/>
</dbReference>
<evidence type="ECO:0000256" key="3">
    <source>
        <dbReference type="PROSITE-ProRule" id="PRU00464"/>
    </source>
</evidence>
<proteinExistence type="predicted"/>
<evidence type="ECO:0000313" key="5">
    <source>
        <dbReference type="EMBL" id="JAV54267.1"/>
    </source>
</evidence>
<sequence length="166" mass="18823">MQPTNEGIFYGYLQFTRKSQSLLCHFPVHLAPFSPLNKSMGTEVDKAQHAKWSKNETTIFDKIIQKQIPAEIIYEDDHCLAFNDVNPQAPTHFLVIPKKRIPLLDASEECDKELLGTLMLTAKKLAQERLPNGYRLVINNGVDGCQSVYHLHVHILGGRQMSWPPG</sequence>
<dbReference type="SUPFAM" id="SSF54197">
    <property type="entry name" value="HIT-like"/>
    <property type="match status" value="1"/>
</dbReference>
<accession>A0A1Y1K648</accession>
<dbReference type="PROSITE" id="PS00892">
    <property type="entry name" value="HIT_1"/>
    <property type="match status" value="1"/>
</dbReference>